<evidence type="ECO:0000259" key="10">
    <source>
        <dbReference type="Pfam" id="PF00697"/>
    </source>
</evidence>
<dbReference type="InterPro" id="IPR001240">
    <property type="entry name" value="PRAI_dom"/>
</dbReference>
<evidence type="ECO:0000313" key="13">
    <source>
        <dbReference type="Proteomes" id="UP000272781"/>
    </source>
</evidence>
<keyword evidence="6 9" id="KW-0822">Tryptophan biosynthesis</keyword>
<evidence type="ECO:0000313" key="14">
    <source>
        <dbReference type="Proteomes" id="UP000298805"/>
    </source>
</evidence>
<dbReference type="InterPro" id="IPR044643">
    <property type="entry name" value="TrpF_fam"/>
</dbReference>
<dbReference type="EMBL" id="CP027432">
    <property type="protein sequence ID" value="QCI27669.1"/>
    <property type="molecule type" value="Genomic_DNA"/>
</dbReference>
<evidence type="ECO:0000256" key="9">
    <source>
        <dbReference type="HAMAP-Rule" id="MF_00135"/>
    </source>
</evidence>
<evidence type="ECO:0000256" key="4">
    <source>
        <dbReference type="ARBA" id="ARBA00022272"/>
    </source>
</evidence>
<dbReference type="Gene3D" id="3.20.20.70">
    <property type="entry name" value="Aldolase class I"/>
    <property type="match status" value="1"/>
</dbReference>
<organism evidence="12 13">
    <name type="scientific">Caminibacter pacificus</name>
    <dbReference type="NCBI Taxonomy" id="1424653"/>
    <lineage>
        <taxon>Bacteria</taxon>
        <taxon>Pseudomonadati</taxon>
        <taxon>Campylobacterota</taxon>
        <taxon>Epsilonproteobacteria</taxon>
        <taxon>Nautiliales</taxon>
        <taxon>Nautiliaceae</taxon>
        <taxon>Caminibacter</taxon>
    </lineage>
</organism>
<dbReference type="CDD" id="cd00405">
    <property type="entry name" value="PRAI"/>
    <property type="match status" value="1"/>
</dbReference>
<dbReference type="HAMAP" id="MF_00135">
    <property type="entry name" value="PRAI"/>
    <property type="match status" value="1"/>
</dbReference>
<dbReference type="PANTHER" id="PTHR42894:SF1">
    <property type="entry name" value="N-(5'-PHOSPHORIBOSYL)ANTHRANILATE ISOMERASE"/>
    <property type="match status" value="1"/>
</dbReference>
<reference evidence="12 13" key="2">
    <citation type="submission" date="2018-11" db="EMBL/GenBank/DDBJ databases">
        <title>Genomic Encyclopedia of Type Strains, Phase IV (KMG-IV): sequencing the most valuable type-strain genomes for metagenomic binning, comparative biology and taxonomic classification.</title>
        <authorList>
            <person name="Goeker M."/>
        </authorList>
    </citation>
    <scope>NUCLEOTIDE SEQUENCE [LARGE SCALE GENOMIC DNA]</scope>
    <source>
        <strain evidence="12 13">DSM 27783</strain>
    </source>
</reference>
<dbReference type="Pfam" id="PF00697">
    <property type="entry name" value="PRAI"/>
    <property type="match status" value="1"/>
</dbReference>
<keyword evidence="5 9" id="KW-0028">Amino-acid biosynthesis</keyword>
<keyword evidence="8 9" id="KW-0413">Isomerase</keyword>
<evidence type="ECO:0000256" key="7">
    <source>
        <dbReference type="ARBA" id="ARBA00023141"/>
    </source>
</evidence>
<dbReference type="Proteomes" id="UP000272781">
    <property type="component" value="Unassembled WGS sequence"/>
</dbReference>
<proteinExistence type="inferred from homology"/>
<gene>
    <name evidence="9" type="primary">trpF</name>
    <name evidence="11" type="ORF">C6V80_01420</name>
    <name evidence="12" type="ORF">EDC58_1143</name>
</gene>
<accession>A0AAJ4RD27</accession>
<reference evidence="11" key="3">
    <citation type="submission" date="2019-06" db="EMBL/GenBank/DDBJ databases">
        <title>A comparative analysis of the Nautiliaceae.</title>
        <authorList>
            <person name="Grosche A."/>
            <person name="Smedile F."/>
            <person name="Vetriani C."/>
        </authorList>
    </citation>
    <scope>NUCLEOTIDE SEQUENCE</scope>
    <source>
        <strain evidence="11">TB6</strain>
    </source>
</reference>
<comment type="pathway">
    <text evidence="2 9">Amino-acid biosynthesis; L-tryptophan biosynthesis; L-tryptophan from chorismate: step 3/5.</text>
</comment>
<keyword evidence="7 9" id="KW-0057">Aromatic amino acid biosynthesis</keyword>
<comment type="catalytic activity">
    <reaction evidence="1 9">
        <text>N-(5-phospho-beta-D-ribosyl)anthranilate = 1-(2-carboxyphenylamino)-1-deoxy-D-ribulose 5-phosphate</text>
        <dbReference type="Rhea" id="RHEA:21540"/>
        <dbReference type="ChEBI" id="CHEBI:18277"/>
        <dbReference type="ChEBI" id="CHEBI:58613"/>
        <dbReference type="EC" id="5.3.1.24"/>
    </reaction>
</comment>
<protein>
    <recommendedName>
        <fullName evidence="4 9">N-(5'-phosphoribosyl)anthranilate isomerase</fullName>
        <shortName evidence="9">PRAI</shortName>
        <ecNumber evidence="3 9">5.3.1.24</ecNumber>
    </recommendedName>
</protein>
<dbReference type="EMBL" id="RJVK01000002">
    <property type="protein sequence ID" value="ROR40156.1"/>
    <property type="molecule type" value="Genomic_DNA"/>
</dbReference>
<dbReference type="EC" id="5.3.1.24" evidence="3 9"/>
<dbReference type="InterPro" id="IPR013785">
    <property type="entry name" value="Aldolase_TIM"/>
</dbReference>
<dbReference type="PANTHER" id="PTHR42894">
    <property type="entry name" value="N-(5'-PHOSPHORIBOSYL)ANTHRANILATE ISOMERASE"/>
    <property type="match status" value="1"/>
</dbReference>
<dbReference type="GO" id="GO:0004640">
    <property type="term" value="F:phosphoribosylanthranilate isomerase activity"/>
    <property type="evidence" value="ECO:0007669"/>
    <property type="project" value="UniProtKB-UniRule"/>
</dbReference>
<reference evidence="14" key="1">
    <citation type="submission" date="2018-03" db="EMBL/GenBank/DDBJ databases">
        <title>A comparative analysis of the Nautiliaceae.</title>
        <authorList>
            <person name="Grosche A."/>
            <person name="Smedile F."/>
            <person name="Vetriani C."/>
        </authorList>
    </citation>
    <scope>NUCLEOTIDE SEQUENCE [LARGE SCALE GENOMIC DNA]</scope>
    <source>
        <strain evidence="14">TB6</strain>
    </source>
</reference>
<sequence>MRVKICGITNYEDAKLACDYGADALGFVFYKPSPRFIEAGVAKKIIEKLPPFVTKVALFVNMSAESINGAMEFLKADIAQIHFDADEDFFSKLNCKYLPVVRAKEKSDIDKFEENYKIVDAYVPEYGGSGKRVALEWFENRDNSKIILAGGLTPENVFEVGRYGFYGVDVSSGVEERPGKKDKRKLRKFIELAKYGLRCG</sequence>
<evidence type="ECO:0000256" key="1">
    <source>
        <dbReference type="ARBA" id="ARBA00001164"/>
    </source>
</evidence>
<evidence type="ECO:0000313" key="11">
    <source>
        <dbReference type="EMBL" id="QCI27669.1"/>
    </source>
</evidence>
<evidence type="ECO:0000313" key="12">
    <source>
        <dbReference type="EMBL" id="ROR40156.1"/>
    </source>
</evidence>
<evidence type="ECO:0000256" key="6">
    <source>
        <dbReference type="ARBA" id="ARBA00022822"/>
    </source>
</evidence>
<evidence type="ECO:0000256" key="5">
    <source>
        <dbReference type="ARBA" id="ARBA00022605"/>
    </source>
</evidence>
<evidence type="ECO:0000256" key="8">
    <source>
        <dbReference type="ARBA" id="ARBA00023235"/>
    </source>
</evidence>
<comment type="similarity">
    <text evidence="9">Belongs to the TrpF family.</text>
</comment>
<dbReference type="RefSeq" id="WP_123352539.1">
    <property type="nucleotide sequence ID" value="NZ_CP027432.2"/>
</dbReference>
<feature type="domain" description="N-(5'phosphoribosyl) anthranilate isomerase (PRAI)" evidence="10">
    <location>
        <begin position="3"/>
        <end position="191"/>
    </location>
</feature>
<evidence type="ECO:0000256" key="2">
    <source>
        <dbReference type="ARBA" id="ARBA00004664"/>
    </source>
</evidence>
<dbReference type="InterPro" id="IPR011060">
    <property type="entry name" value="RibuloseP-bd_barrel"/>
</dbReference>
<keyword evidence="14" id="KW-1185">Reference proteome</keyword>
<evidence type="ECO:0000256" key="3">
    <source>
        <dbReference type="ARBA" id="ARBA00012572"/>
    </source>
</evidence>
<dbReference type="AlphaFoldDB" id="A0AAJ4RD27"/>
<dbReference type="Proteomes" id="UP000298805">
    <property type="component" value="Chromosome"/>
</dbReference>
<name>A0AAJ4RD27_9BACT</name>
<dbReference type="SUPFAM" id="SSF51366">
    <property type="entry name" value="Ribulose-phoshate binding barrel"/>
    <property type="match status" value="1"/>
</dbReference>
<dbReference type="GO" id="GO:0000162">
    <property type="term" value="P:L-tryptophan biosynthetic process"/>
    <property type="evidence" value="ECO:0007669"/>
    <property type="project" value="UniProtKB-UniRule"/>
</dbReference>